<dbReference type="InterPro" id="IPR009057">
    <property type="entry name" value="Homeodomain-like_sf"/>
</dbReference>
<feature type="domain" description="HTH tetR-type" evidence="5">
    <location>
        <begin position="2"/>
        <end position="62"/>
    </location>
</feature>
<dbReference type="InterPro" id="IPR001647">
    <property type="entry name" value="HTH_TetR"/>
</dbReference>
<reference evidence="6 7" key="1">
    <citation type="journal article" date="2013" name="Stand. Genomic Sci.">
        <title>Genomic Encyclopedia of Type Strains, Phase I: The one thousand microbial genomes (KMG-I) project.</title>
        <authorList>
            <person name="Kyrpides N.C."/>
            <person name="Woyke T."/>
            <person name="Eisen J.A."/>
            <person name="Garrity G."/>
            <person name="Lilburn T.G."/>
            <person name="Beck B.J."/>
            <person name="Whitman W.B."/>
            <person name="Hugenholtz P."/>
            <person name="Klenk H.P."/>
        </authorList>
    </citation>
    <scope>NUCLEOTIDE SEQUENCE [LARGE SCALE GENOMIC DNA]</scope>
    <source>
        <strain evidence="6 7">DSM 45044</strain>
    </source>
</reference>
<keyword evidence="3" id="KW-0804">Transcription</keyword>
<dbReference type="PANTHER" id="PTHR30055:SF238">
    <property type="entry name" value="MYCOFACTOCIN BIOSYNTHESIS TRANSCRIPTIONAL REGULATOR MFTR-RELATED"/>
    <property type="match status" value="1"/>
</dbReference>
<evidence type="ECO:0000259" key="5">
    <source>
        <dbReference type="PROSITE" id="PS50977"/>
    </source>
</evidence>
<accession>A0A562VAV1</accession>
<comment type="caution">
    <text evidence="6">The sequence shown here is derived from an EMBL/GenBank/DDBJ whole genome shotgun (WGS) entry which is preliminary data.</text>
</comment>
<dbReference type="SUPFAM" id="SSF46689">
    <property type="entry name" value="Homeodomain-like"/>
    <property type="match status" value="1"/>
</dbReference>
<dbReference type="EMBL" id="VLLL01000005">
    <property type="protein sequence ID" value="TWJ15019.1"/>
    <property type="molecule type" value="Genomic_DNA"/>
</dbReference>
<proteinExistence type="predicted"/>
<dbReference type="AlphaFoldDB" id="A0A562VAV1"/>
<feature type="DNA-binding region" description="H-T-H motif" evidence="4">
    <location>
        <begin position="25"/>
        <end position="44"/>
    </location>
</feature>
<keyword evidence="1" id="KW-0805">Transcription regulation</keyword>
<dbReference type="InterPro" id="IPR050109">
    <property type="entry name" value="HTH-type_TetR-like_transc_reg"/>
</dbReference>
<dbReference type="Pfam" id="PF00440">
    <property type="entry name" value="TetR_N"/>
    <property type="match status" value="1"/>
</dbReference>
<dbReference type="GO" id="GO:0000976">
    <property type="term" value="F:transcription cis-regulatory region binding"/>
    <property type="evidence" value="ECO:0007669"/>
    <property type="project" value="TreeGrafter"/>
</dbReference>
<evidence type="ECO:0000313" key="6">
    <source>
        <dbReference type="EMBL" id="TWJ15019.1"/>
    </source>
</evidence>
<dbReference type="PROSITE" id="PS50977">
    <property type="entry name" value="HTH_TETR_2"/>
    <property type="match status" value="1"/>
</dbReference>
<dbReference type="OrthoDB" id="3474596at2"/>
<evidence type="ECO:0000256" key="1">
    <source>
        <dbReference type="ARBA" id="ARBA00023015"/>
    </source>
</evidence>
<evidence type="ECO:0000313" key="7">
    <source>
        <dbReference type="Proteomes" id="UP000321617"/>
    </source>
</evidence>
<keyword evidence="2 4" id="KW-0238">DNA-binding</keyword>
<keyword evidence="7" id="KW-1185">Reference proteome</keyword>
<name>A0A562VAV1_9ACTN</name>
<evidence type="ECO:0000256" key="3">
    <source>
        <dbReference type="ARBA" id="ARBA00023163"/>
    </source>
</evidence>
<dbReference type="RefSeq" id="WP_147133005.1">
    <property type="nucleotide sequence ID" value="NZ_BAABIJ010000001.1"/>
</dbReference>
<gene>
    <name evidence="6" type="ORF">LX16_0716</name>
</gene>
<dbReference type="PANTHER" id="PTHR30055">
    <property type="entry name" value="HTH-TYPE TRANSCRIPTIONAL REGULATOR RUTR"/>
    <property type="match status" value="1"/>
</dbReference>
<protein>
    <submittedName>
        <fullName evidence="6">TetR family transcriptional regulator</fullName>
    </submittedName>
</protein>
<dbReference type="GO" id="GO:0003700">
    <property type="term" value="F:DNA-binding transcription factor activity"/>
    <property type="evidence" value="ECO:0007669"/>
    <property type="project" value="TreeGrafter"/>
</dbReference>
<evidence type="ECO:0000256" key="4">
    <source>
        <dbReference type="PROSITE-ProRule" id="PRU00335"/>
    </source>
</evidence>
<dbReference type="Gene3D" id="1.10.357.10">
    <property type="entry name" value="Tetracycline Repressor, domain 2"/>
    <property type="match status" value="1"/>
</dbReference>
<dbReference type="Proteomes" id="UP000321617">
    <property type="component" value="Unassembled WGS sequence"/>
</dbReference>
<organism evidence="6 7">
    <name type="scientific">Stackebrandtia albiflava</name>
    <dbReference type="NCBI Taxonomy" id="406432"/>
    <lineage>
        <taxon>Bacteria</taxon>
        <taxon>Bacillati</taxon>
        <taxon>Actinomycetota</taxon>
        <taxon>Actinomycetes</taxon>
        <taxon>Glycomycetales</taxon>
        <taxon>Glycomycetaceae</taxon>
        <taxon>Stackebrandtia</taxon>
    </lineage>
</organism>
<evidence type="ECO:0000256" key="2">
    <source>
        <dbReference type="ARBA" id="ARBA00023125"/>
    </source>
</evidence>
<sequence length="205" mass="21888">MTDTRTRLVEGTLEALRTQGIAGVSARGIAKIAGVNQALVFYHFGSLHELLATACRHSAEQRVAHYRARFRKVESLPELLALGREIHAGERAAGNVAVLAQLLAGSQNDSALAAPTASGLTLWTVEIAQVLERVLGDSPFTAIMPVKDLAHVIAAAFVGLELFEGVDPESTGSAMDSLARLGELFVMLDGPLARTALRRKVRRLA</sequence>